<feature type="region of interest" description="Disordered" evidence="1">
    <location>
        <begin position="35"/>
        <end position="62"/>
    </location>
</feature>
<protein>
    <submittedName>
        <fullName evidence="3">Uncharacterized protein</fullName>
    </submittedName>
</protein>
<comment type="caution">
    <text evidence="3">The sequence shown here is derived from an EMBL/GenBank/DDBJ whole genome shotgun (WGS) entry which is preliminary data.</text>
</comment>
<evidence type="ECO:0000313" key="4">
    <source>
        <dbReference type="Proteomes" id="UP000636479"/>
    </source>
</evidence>
<dbReference type="GeneID" id="59350764"/>
<keyword evidence="2" id="KW-0472">Membrane</keyword>
<reference evidence="3" key="1">
    <citation type="submission" date="2020-05" db="EMBL/GenBank/DDBJ databases">
        <title>Mycena genomes resolve the evolution of fungal bioluminescence.</title>
        <authorList>
            <person name="Tsai I.J."/>
        </authorList>
    </citation>
    <scope>NUCLEOTIDE SEQUENCE</scope>
    <source>
        <strain evidence="3">171206Taipei</strain>
    </source>
</reference>
<evidence type="ECO:0000256" key="2">
    <source>
        <dbReference type="SAM" id="Phobius"/>
    </source>
</evidence>
<feature type="compositionally biased region" description="Polar residues" evidence="1">
    <location>
        <begin position="9"/>
        <end position="21"/>
    </location>
</feature>
<gene>
    <name evidence="3" type="ORF">MIND_01173100</name>
</gene>
<feature type="compositionally biased region" description="Polar residues" evidence="1">
    <location>
        <begin position="45"/>
        <end position="54"/>
    </location>
</feature>
<sequence length="199" mass="22295">MNRLRKPNNADSPRSASQPVLSQTLRVALGLQEQERHQQVLPRHQSPNENQQVIQRPKLDGLEPQPRTRVEQYWAARAFAAETTLLGFEHGERQRAKDRQFHDARHAALERLIMILLGILALLVLGLLLLGWSSFRGTAHGHNTKHPPGPAKHFTIPILSPFTSVIEHETSVIGSTTLALLVLAGAAVVYGVFRHYARR</sequence>
<dbReference type="RefSeq" id="XP_037215174.1">
    <property type="nucleotide sequence ID" value="XM_037368248.1"/>
</dbReference>
<evidence type="ECO:0000256" key="1">
    <source>
        <dbReference type="SAM" id="MobiDB-lite"/>
    </source>
</evidence>
<feature type="region of interest" description="Disordered" evidence="1">
    <location>
        <begin position="1"/>
        <end position="21"/>
    </location>
</feature>
<name>A0A8H6S4N9_9AGAR</name>
<proteinExistence type="predicted"/>
<accession>A0A8H6S4N9</accession>
<feature type="transmembrane region" description="Helical" evidence="2">
    <location>
        <begin position="112"/>
        <end position="132"/>
    </location>
</feature>
<keyword evidence="2" id="KW-0812">Transmembrane</keyword>
<organism evidence="3 4">
    <name type="scientific">Mycena indigotica</name>
    <dbReference type="NCBI Taxonomy" id="2126181"/>
    <lineage>
        <taxon>Eukaryota</taxon>
        <taxon>Fungi</taxon>
        <taxon>Dikarya</taxon>
        <taxon>Basidiomycota</taxon>
        <taxon>Agaricomycotina</taxon>
        <taxon>Agaricomycetes</taxon>
        <taxon>Agaricomycetidae</taxon>
        <taxon>Agaricales</taxon>
        <taxon>Marasmiineae</taxon>
        <taxon>Mycenaceae</taxon>
        <taxon>Mycena</taxon>
    </lineage>
</organism>
<keyword evidence="4" id="KW-1185">Reference proteome</keyword>
<dbReference type="Proteomes" id="UP000636479">
    <property type="component" value="Unassembled WGS sequence"/>
</dbReference>
<dbReference type="AlphaFoldDB" id="A0A8H6S4N9"/>
<feature type="transmembrane region" description="Helical" evidence="2">
    <location>
        <begin position="172"/>
        <end position="193"/>
    </location>
</feature>
<keyword evidence="2" id="KW-1133">Transmembrane helix</keyword>
<dbReference type="OrthoDB" id="3265172at2759"/>
<dbReference type="EMBL" id="JACAZF010000011">
    <property type="protein sequence ID" value="KAF7292746.1"/>
    <property type="molecule type" value="Genomic_DNA"/>
</dbReference>
<evidence type="ECO:0000313" key="3">
    <source>
        <dbReference type="EMBL" id="KAF7292746.1"/>
    </source>
</evidence>